<feature type="chain" id="PRO_5044201518" description="Ig-like domain-containing protein" evidence="3">
    <location>
        <begin position="20"/>
        <end position="388"/>
    </location>
</feature>
<keyword evidence="2" id="KW-1133">Transmembrane helix</keyword>
<dbReference type="Gene3D" id="2.60.40.10">
    <property type="entry name" value="Immunoglobulins"/>
    <property type="match status" value="1"/>
</dbReference>
<feature type="signal peptide" evidence="3">
    <location>
        <begin position="1"/>
        <end position="19"/>
    </location>
</feature>
<evidence type="ECO:0000259" key="4">
    <source>
        <dbReference type="PROSITE" id="PS50835"/>
    </source>
</evidence>
<sequence length="388" mass="41562">MGSGKHLLLIAVLPLLVRCQKPQALMVPAFKMAFIGDTVYLKCNTSASPVTWHKPNGERIVGEDPLKVEIKNLNDGGFYWCETSGTKSDTVSVNVMESGLSASLTIETGHQNMWKGGAVILKLENKDGLQGWRCWVYRGGEKPIMVSLKLEGVSNSMVFQTADLNVDETIYWCTDKGRTQRSNQVILTTSDAWEAPVPPEEGGKVGIVLGILLVLLGMLVVIVVVGLRRRRRSEEGRIYEDVALRSKEERGDDKYETLEKASGREREYDTLAGASGGEPKGGEYEPLKQGETKEGVYHTLGAEGAAGGEGGEGGYEALKKSEMKGGVYHALGAEGAAGGEGGYEALKKGEMKEGVYHTLAVEGAAGGEGGYEAVGRKDKPSESATAGE</sequence>
<reference evidence="6" key="1">
    <citation type="submission" date="2020-03" db="EMBL/GenBank/DDBJ databases">
        <title>Evolution of repeat sequences and sex chromosomes of tilapia species revealed by chromosome-level genomes.</title>
        <authorList>
            <person name="Xu L."/>
            <person name="Tao W."/>
            <person name="Wang D."/>
            <person name="Zhou Q."/>
        </authorList>
    </citation>
    <scope>NUCLEOTIDE SEQUENCE [LARGE SCALE GENOMIC DNA]</scope>
    <source>
        <strain evidence="6">Israel</strain>
    </source>
</reference>
<accession>A0AAZ1Y4L3</accession>
<keyword evidence="6" id="KW-1185">Reference proteome</keyword>
<keyword evidence="2" id="KW-0812">Transmembrane</keyword>
<dbReference type="InterPro" id="IPR013783">
    <property type="entry name" value="Ig-like_fold"/>
</dbReference>
<organism evidence="5 6">
    <name type="scientific">Oreochromis aureus</name>
    <name type="common">Israeli tilapia</name>
    <name type="synonym">Chromis aureus</name>
    <dbReference type="NCBI Taxonomy" id="47969"/>
    <lineage>
        <taxon>Eukaryota</taxon>
        <taxon>Metazoa</taxon>
        <taxon>Chordata</taxon>
        <taxon>Craniata</taxon>
        <taxon>Vertebrata</taxon>
        <taxon>Euteleostomi</taxon>
        <taxon>Actinopterygii</taxon>
        <taxon>Neopterygii</taxon>
        <taxon>Teleostei</taxon>
        <taxon>Neoteleostei</taxon>
        <taxon>Acanthomorphata</taxon>
        <taxon>Ovalentaria</taxon>
        <taxon>Cichlomorphae</taxon>
        <taxon>Cichliformes</taxon>
        <taxon>Cichlidae</taxon>
        <taxon>African cichlids</taxon>
        <taxon>Pseudocrenilabrinae</taxon>
        <taxon>Oreochromini</taxon>
        <taxon>Oreochromis</taxon>
    </lineage>
</organism>
<dbReference type="Proteomes" id="UP000472276">
    <property type="component" value="Unassembled WGS sequence"/>
</dbReference>
<dbReference type="InterPro" id="IPR003599">
    <property type="entry name" value="Ig_sub"/>
</dbReference>
<feature type="region of interest" description="Disordered" evidence="1">
    <location>
        <begin position="249"/>
        <end position="287"/>
    </location>
</feature>
<dbReference type="SUPFAM" id="SSF48726">
    <property type="entry name" value="Immunoglobulin"/>
    <property type="match status" value="1"/>
</dbReference>
<feature type="transmembrane region" description="Helical" evidence="2">
    <location>
        <begin position="205"/>
        <end position="227"/>
    </location>
</feature>
<dbReference type="InterPro" id="IPR007110">
    <property type="entry name" value="Ig-like_dom"/>
</dbReference>
<evidence type="ECO:0000313" key="6">
    <source>
        <dbReference type="Proteomes" id="UP000472276"/>
    </source>
</evidence>
<dbReference type="AlphaFoldDB" id="A0AAZ1Y4L3"/>
<protein>
    <recommendedName>
        <fullName evidence="4">Ig-like domain-containing protein</fullName>
    </recommendedName>
</protein>
<gene>
    <name evidence="5" type="primary">LOC116319858</name>
</gene>
<keyword evidence="2" id="KW-0472">Membrane</keyword>
<feature type="region of interest" description="Disordered" evidence="1">
    <location>
        <begin position="366"/>
        <end position="388"/>
    </location>
</feature>
<evidence type="ECO:0000256" key="3">
    <source>
        <dbReference type="SAM" id="SignalP"/>
    </source>
</evidence>
<evidence type="ECO:0000256" key="1">
    <source>
        <dbReference type="SAM" id="MobiDB-lite"/>
    </source>
</evidence>
<feature type="domain" description="Ig-like" evidence="4">
    <location>
        <begin position="22"/>
        <end position="92"/>
    </location>
</feature>
<reference evidence="5" key="2">
    <citation type="submission" date="2025-08" db="UniProtKB">
        <authorList>
            <consortium name="Ensembl"/>
        </authorList>
    </citation>
    <scope>IDENTIFICATION</scope>
</reference>
<dbReference type="PROSITE" id="PS50835">
    <property type="entry name" value="IG_LIKE"/>
    <property type="match status" value="1"/>
</dbReference>
<reference evidence="5" key="3">
    <citation type="submission" date="2025-09" db="UniProtKB">
        <authorList>
            <consortium name="Ensembl"/>
        </authorList>
    </citation>
    <scope>IDENTIFICATION</scope>
</reference>
<proteinExistence type="predicted"/>
<evidence type="ECO:0000313" key="5">
    <source>
        <dbReference type="Ensembl" id="ENSOABP00000074794.1"/>
    </source>
</evidence>
<evidence type="ECO:0000256" key="2">
    <source>
        <dbReference type="SAM" id="Phobius"/>
    </source>
</evidence>
<feature type="compositionally biased region" description="Basic and acidic residues" evidence="1">
    <location>
        <begin position="249"/>
        <end position="269"/>
    </location>
</feature>
<dbReference type="Ensembl" id="ENSOABT00000070169.1">
    <property type="protein sequence ID" value="ENSOABP00000074794.1"/>
    <property type="gene ID" value="ENSOABG00000001366.2"/>
</dbReference>
<dbReference type="SMART" id="SM00409">
    <property type="entry name" value="IG"/>
    <property type="match status" value="1"/>
</dbReference>
<keyword evidence="3" id="KW-0732">Signal</keyword>
<name>A0AAZ1Y4L3_OREAU</name>
<dbReference type="InterPro" id="IPR036179">
    <property type="entry name" value="Ig-like_dom_sf"/>
</dbReference>